<accession>A0AAD8Q1R7</accession>
<name>A0AAD8Q1R7_9PEZI</name>
<proteinExistence type="predicted"/>
<evidence type="ECO:0000313" key="3">
    <source>
        <dbReference type="Proteomes" id="UP001230504"/>
    </source>
</evidence>
<dbReference type="Proteomes" id="UP001230504">
    <property type="component" value="Unassembled WGS sequence"/>
</dbReference>
<dbReference type="EMBL" id="JAHLJV010000021">
    <property type="protein sequence ID" value="KAK1594098.1"/>
    <property type="molecule type" value="Genomic_DNA"/>
</dbReference>
<evidence type="ECO:0000313" key="2">
    <source>
        <dbReference type="EMBL" id="KAK1594098.1"/>
    </source>
</evidence>
<feature type="transmembrane region" description="Helical" evidence="1">
    <location>
        <begin position="20"/>
        <end position="42"/>
    </location>
</feature>
<sequence>MHSSPYFSCSRGWTPYLQTLLLWLVCCQLIVMTRLSQFKAFIPRHNDTSGMMVCRGNVDMKTGIEEHSKDTRFCRILVHIGYLAPGCNRCIYGLNSIRED</sequence>
<organism evidence="2 3">
    <name type="scientific">Colletotrichum navitas</name>
    <dbReference type="NCBI Taxonomy" id="681940"/>
    <lineage>
        <taxon>Eukaryota</taxon>
        <taxon>Fungi</taxon>
        <taxon>Dikarya</taxon>
        <taxon>Ascomycota</taxon>
        <taxon>Pezizomycotina</taxon>
        <taxon>Sordariomycetes</taxon>
        <taxon>Hypocreomycetidae</taxon>
        <taxon>Glomerellales</taxon>
        <taxon>Glomerellaceae</taxon>
        <taxon>Colletotrichum</taxon>
        <taxon>Colletotrichum graminicola species complex</taxon>
    </lineage>
</organism>
<protein>
    <submittedName>
        <fullName evidence="2">Uncharacterized protein</fullName>
    </submittedName>
</protein>
<gene>
    <name evidence="2" type="ORF">LY79DRAFT_549856</name>
</gene>
<comment type="caution">
    <text evidence="2">The sequence shown here is derived from an EMBL/GenBank/DDBJ whole genome shotgun (WGS) entry which is preliminary data.</text>
</comment>
<keyword evidence="1" id="KW-0472">Membrane</keyword>
<keyword evidence="1" id="KW-0812">Transmembrane</keyword>
<evidence type="ECO:0000256" key="1">
    <source>
        <dbReference type="SAM" id="Phobius"/>
    </source>
</evidence>
<dbReference type="GeneID" id="85441747"/>
<keyword evidence="3" id="KW-1185">Reference proteome</keyword>
<dbReference type="RefSeq" id="XP_060415319.1">
    <property type="nucleotide sequence ID" value="XM_060557507.1"/>
</dbReference>
<keyword evidence="1" id="KW-1133">Transmembrane helix</keyword>
<reference evidence="2" key="1">
    <citation type="submission" date="2021-06" db="EMBL/GenBank/DDBJ databases">
        <title>Comparative genomics, transcriptomics and evolutionary studies reveal genomic signatures of adaptation to plant cell wall in hemibiotrophic fungi.</title>
        <authorList>
            <consortium name="DOE Joint Genome Institute"/>
            <person name="Baroncelli R."/>
            <person name="Diaz J.F."/>
            <person name="Benocci T."/>
            <person name="Peng M."/>
            <person name="Battaglia E."/>
            <person name="Haridas S."/>
            <person name="Andreopoulos W."/>
            <person name="Labutti K."/>
            <person name="Pangilinan J."/>
            <person name="Floch G.L."/>
            <person name="Makela M.R."/>
            <person name="Henrissat B."/>
            <person name="Grigoriev I.V."/>
            <person name="Crouch J.A."/>
            <person name="De Vries R.P."/>
            <person name="Sukno S.A."/>
            <person name="Thon M.R."/>
        </authorList>
    </citation>
    <scope>NUCLEOTIDE SEQUENCE</scope>
    <source>
        <strain evidence="2">CBS 125086</strain>
    </source>
</reference>
<dbReference type="AlphaFoldDB" id="A0AAD8Q1R7"/>